<protein>
    <recommendedName>
        <fullName evidence="7">Polyphenol oxidase</fullName>
    </recommendedName>
</protein>
<feature type="domain" description="Polyphenol oxidase central" evidence="3">
    <location>
        <begin position="7"/>
        <end position="45"/>
    </location>
</feature>
<evidence type="ECO:0008006" key="7">
    <source>
        <dbReference type="Google" id="ProtNLM"/>
    </source>
</evidence>
<evidence type="ECO:0000259" key="3">
    <source>
        <dbReference type="Pfam" id="PF12142"/>
    </source>
</evidence>
<feature type="domain" description="Polyphenol oxidase C-terminal" evidence="4">
    <location>
        <begin position="67"/>
        <end position="193"/>
    </location>
</feature>
<dbReference type="Pfam" id="PF12142">
    <property type="entry name" value="PPO1_DWL"/>
    <property type="match status" value="1"/>
</dbReference>
<gene>
    <name evidence="5" type="ORF">ILEXP_LOCUS52463</name>
</gene>
<dbReference type="SUPFAM" id="SSF48056">
    <property type="entry name" value="Di-copper centre-containing domain"/>
    <property type="match status" value="1"/>
</dbReference>
<comment type="similarity">
    <text evidence="1">Belongs to the tyrosinase family.</text>
</comment>
<evidence type="ECO:0000259" key="4">
    <source>
        <dbReference type="Pfam" id="PF12143"/>
    </source>
</evidence>
<dbReference type="InterPro" id="IPR022740">
    <property type="entry name" value="Polyphenol_oxidase_C"/>
</dbReference>
<evidence type="ECO:0000313" key="6">
    <source>
        <dbReference type="Proteomes" id="UP001642360"/>
    </source>
</evidence>
<dbReference type="Gene3D" id="1.10.1280.10">
    <property type="entry name" value="Di-copper center containing domain from catechol oxidase"/>
    <property type="match status" value="1"/>
</dbReference>
<evidence type="ECO:0000313" key="5">
    <source>
        <dbReference type="EMBL" id="CAK9182325.1"/>
    </source>
</evidence>
<dbReference type="Pfam" id="PF12143">
    <property type="entry name" value="PPO1_KFDV"/>
    <property type="match status" value="1"/>
</dbReference>
<evidence type="ECO:0000256" key="1">
    <source>
        <dbReference type="ARBA" id="ARBA00009928"/>
    </source>
</evidence>
<proteinExistence type="inferred from homology"/>
<sequence length="194" mass="21814">TIYAPTLFYNEEAQLVRVTVKDCCENTKLGYVYQPVPIPWLNNKPIPRVKKSKIAKTVEPTTLSTVPVTLDKVVKFVVNRPKKSRSSKQKEDEEEILVIEGIEVEKGKYVKFDVFVNDEDETEVGLDKTEYTGSFAHLPHKRKGNMKVKTTLKLGLNELLENLEAEDDDSVLVTLVPKFGGNDVTVAGSKIEFA</sequence>
<organism evidence="5 6">
    <name type="scientific">Ilex paraguariensis</name>
    <name type="common">yerba mate</name>
    <dbReference type="NCBI Taxonomy" id="185542"/>
    <lineage>
        <taxon>Eukaryota</taxon>
        <taxon>Viridiplantae</taxon>
        <taxon>Streptophyta</taxon>
        <taxon>Embryophyta</taxon>
        <taxon>Tracheophyta</taxon>
        <taxon>Spermatophyta</taxon>
        <taxon>Magnoliopsida</taxon>
        <taxon>eudicotyledons</taxon>
        <taxon>Gunneridae</taxon>
        <taxon>Pentapetalae</taxon>
        <taxon>asterids</taxon>
        <taxon>campanulids</taxon>
        <taxon>Aquifoliales</taxon>
        <taxon>Aquifoliaceae</taxon>
        <taxon>Ilex</taxon>
    </lineage>
</organism>
<dbReference type="InterPro" id="IPR008922">
    <property type="entry name" value="Di-copper_centre_dom_sf"/>
</dbReference>
<dbReference type="InterPro" id="IPR022739">
    <property type="entry name" value="Polyphenol_oxidase_cen"/>
</dbReference>
<keyword evidence="6" id="KW-1185">Reference proteome</keyword>
<dbReference type="EMBL" id="CAUOFW020008312">
    <property type="protein sequence ID" value="CAK9182325.1"/>
    <property type="molecule type" value="Genomic_DNA"/>
</dbReference>
<comment type="caution">
    <text evidence="5">The sequence shown here is derived from an EMBL/GenBank/DDBJ whole genome shotgun (WGS) entry which is preliminary data.</text>
</comment>
<feature type="non-terminal residue" evidence="5">
    <location>
        <position position="1"/>
    </location>
</feature>
<evidence type="ECO:0000256" key="2">
    <source>
        <dbReference type="ARBA" id="ARBA00023157"/>
    </source>
</evidence>
<keyword evidence="2" id="KW-1015">Disulfide bond</keyword>
<dbReference type="PANTHER" id="PTHR36608:SF1">
    <property type="entry name" value="POLYPHENOL OXIDASE C, CHLOROPLASTIC-LIKE"/>
    <property type="match status" value="1"/>
</dbReference>
<reference evidence="5 6" key="1">
    <citation type="submission" date="2024-02" db="EMBL/GenBank/DDBJ databases">
        <authorList>
            <person name="Vignale AGUSTIN F."/>
            <person name="Sosa J E."/>
            <person name="Modenutti C."/>
        </authorList>
    </citation>
    <scope>NUCLEOTIDE SEQUENCE [LARGE SCALE GENOMIC DNA]</scope>
</reference>
<dbReference type="PANTHER" id="PTHR36608">
    <property type="entry name" value="POLYPHENOL OXIDASE C, CHLOROPLASTIC-LIKE"/>
    <property type="match status" value="1"/>
</dbReference>
<dbReference type="Proteomes" id="UP001642360">
    <property type="component" value="Unassembled WGS sequence"/>
</dbReference>
<dbReference type="AlphaFoldDB" id="A0ABC8UMU1"/>
<accession>A0ABC8UMU1</accession>
<name>A0ABC8UMU1_9AQUA</name>